<dbReference type="Gene3D" id="3.30.70.1320">
    <property type="entry name" value="Multidrug efflux transporter AcrB pore domain like"/>
    <property type="match status" value="1"/>
</dbReference>
<feature type="transmembrane region" description="Helical" evidence="1">
    <location>
        <begin position="426"/>
        <end position="451"/>
    </location>
</feature>
<accession>A0A7L7KPJ7</accession>
<dbReference type="Gene3D" id="3.30.70.1430">
    <property type="entry name" value="Multidrug efflux transporter AcrB pore domain"/>
    <property type="match status" value="2"/>
</dbReference>
<feature type="transmembrane region" description="Helical" evidence="1">
    <location>
        <begin position="463"/>
        <end position="485"/>
    </location>
</feature>
<dbReference type="Gene3D" id="3.30.70.1440">
    <property type="entry name" value="Multidrug efflux transporter AcrB pore domain"/>
    <property type="match status" value="1"/>
</dbReference>
<name>A0A7L7KPJ7_9MOLU</name>
<sequence length="1000" mass="111215">MKFFLEQLFLRKKLFLMLSVFLFIWGIYSYLVIPKQDMPQIDTPYMAISVISPGSSASFIQDHAVVAIENVVLPYEDVMEVRSYVYDNYALIYTVFSYSSDDPDALSEDIYSKIQSLSFDESITDITYSSGFDDPHIIFSVHSDTLTPTQLEQVAASFQNTLYTIDEIQSVEINTAFSDEVVITLNQTLLSTYQLTILDIYQYLYANSYNIPLGGINTDDGTITISGYHVYSSFEELQELIIIPSSPLLPMDVTLGDIATIDLVDTADKTYLFDDEQAVFLSVQFHKDIDFTTLGDEVLAVKQEFLSTTDASIDEMLFLPDYVNAQINSVFYSLLLAIGIVMVVVLIGIGFRNSLLVVMTIPVIVFGTLGILFIANFELHKMTIVGLIISIGMIVDNSIVITEGIKHNIDYGMEKISGAKQAIKENIFPILTSSLTTMAAFFVIVLLPGFLGRIVSSMPITVIITLSLSFLTSMILSPILAVLFLKPSKRLKVLPSIHSQRISQMIANTIRFPYIWIAFSILVTAVCTYIAFTTQPIDMYPNDERAMLYVDIENDVVNDKTSTQEIVADITAFIETNAQTTHIASSVGGDLPHFHFSAPWVTTLPQFARIFVSLDATEQELLDYVDALEIALEDITDVKTAVHILELSPPTPPLRVMISGDDIDEVTTTSASLFAELQTLEEVKSDLVVANDTTDKYVVVYDTEEMARSYLTKAEIDGFIAANVNGLDLAAYESNDDIVNIHLSTSLTSIEALLQLSIQSRITDEWIVLDNLVDINTITDYHIITRYNGDIVSYIDLYNTNDASIDQLHTAVNDVINETDINGLTISYSGENDLFRDIQGDLIQAALIALLLIFIILFIQFNNIVKPLIVLTTIPLSFCGSFLFLLIFNVPITATSLIGMISLMGVTVNTGILLVEYISRFHAKGYSVTDACVHAVLRRFRPIMLTSMTTILGLIPLLITGGNFFQPMAITFMGGMITSTLITIFFVPSLYTLLYHKKDA</sequence>
<dbReference type="SUPFAM" id="SSF82714">
    <property type="entry name" value="Multidrug efflux transporter AcrB TolC docking domain, DN and DC subdomains"/>
    <property type="match status" value="1"/>
</dbReference>
<dbReference type="Gene3D" id="1.20.1640.10">
    <property type="entry name" value="Multidrug efflux transporter AcrB transmembrane domain"/>
    <property type="match status" value="2"/>
</dbReference>
<keyword evidence="1" id="KW-0812">Transmembrane</keyword>
<dbReference type="GO" id="GO:0042910">
    <property type="term" value="F:xenobiotic transmembrane transporter activity"/>
    <property type="evidence" value="ECO:0007669"/>
    <property type="project" value="TreeGrafter"/>
</dbReference>
<keyword evidence="3" id="KW-1185">Reference proteome</keyword>
<feature type="transmembrane region" description="Helical" evidence="1">
    <location>
        <begin position="842"/>
        <end position="861"/>
    </location>
</feature>
<keyword evidence="1" id="KW-0472">Membrane</keyword>
<feature type="transmembrane region" description="Helical" evidence="1">
    <location>
        <begin position="894"/>
        <end position="915"/>
    </location>
</feature>
<proteinExistence type="predicted"/>
<dbReference type="KEGG" id="xcl:G4Z02_00905"/>
<evidence type="ECO:0000313" key="3">
    <source>
        <dbReference type="Proteomes" id="UP000514720"/>
    </source>
</evidence>
<feature type="transmembrane region" description="Helical" evidence="1">
    <location>
        <begin position="330"/>
        <end position="349"/>
    </location>
</feature>
<dbReference type="Gene3D" id="3.30.2090.10">
    <property type="entry name" value="Multidrug efflux transporter AcrB TolC docking domain, DN and DC subdomains"/>
    <property type="match status" value="2"/>
</dbReference>
<feature type="transmembrane region" description="Helical" evidence="1">
    <location>
        <begin position="514"/>
        <end position="532"/>
    </location>
</feature>
<dbReference type="PRINTS" id="PR00702">
    <property type="entry name" value="ACRIFLAVINRP"/>
</dbReference>
<feature type="transmembrane region" description="Helical" evidence="1">
    <location>
        <begin position="868"/>
        <end position="888"/>
    </location>
</feature>
<protein>
    <submittedName>
        <fullName evidence="2">Efflux RND transporter permease subunit</fullName>
    </submittedName>
</protein>
<dbReference type="SUPFAM" id="SSF82866">
    <property type="entry name" value="Multidrug efflux transporter AcrB transmembrane domain"/>
    <property type="match status" value="2"/>
</dbReference>
<feature type="transmembrane region" description="Helical" evidence="1">
    <location>
        <begin position="356"/>
        <end position="377"/>
    </location>
</feature>
<feature type="transmembrane region" description="Helical" evidence="1">
    <location>
        <begin position="943"/>
        <end position="964"/>
    </location>
</feature>
<organism evidence="2 3">
    <name type="scientific">Candidatus Xianfuyuplasma coldseepsis</name>
    <dbReference type="NCBI Taxonomy" id="2782163"/>
    <lineage>
        <taxon>Bacteria</taxon>
        <taxon>Bacillati</taxon>
        <taxon>Mycoplasmatota</taxon>
        <taxon>Mollicutes</taxon>
        <taxon>Candidatus Izemoplasmatales</taxon>
        <taxon>Candidatus Izemoplasmataceae</taxon>
        <taxon>Candidatus Xianfuyuplasma</taxon>
    </lineage>
</organism>
<dbReference type="SUPFAM" id="SSF82693">
    <property type="entry name" value="Multidrug efflux transporter AcrB pore domain, PN1, PN2, PC1 and PC2 subdomains"/>
    <property type="match status" value="1"/>
</dbReference>
<dbReference type="GO" id="GO:0005886">
    <property type="term" value="C:plasma membrane"/>
    <property type="evidence" value="ECO:0007669"/>
    <property type="project" value="TreeGrafter"/>
</dbReference>
<dbReference type="Pfam" id="PF00873">
    <property type="entry name" value="ACR_tran"/>
    <property type="match status" value="1"/>
</dbReference>
<reference evidence="2 3" key="1">
    <citation type="submission" date="2020-02" db="EMBL/GenBank/DDBJ databases">
        <authorList>
            <person name="Zheng R.K."/>
            <person name="Sun C.M."/>
        </authorList>
    </citation>
    <scope>NUCLEOTIDE SEQUENCE [LARGE SCALE GENOMIC DNA]</scope>
    <source>
        <strain evidence="3">zrk13</strain>
    </source>
</reference>
<dbReference type="RefSeq" id="WP_258877970.1">
    <property type="nucleotide sequence ID" value="NZ_CP048914.1"/>
</dbReference>
<feature type="transmembrane region" description="Helical" evidence="1">
    <location>
        <begin position="970"/>
        <end position="994"/>
    </location>
</feature>
<evidence type="ECO:0000313" key="2">
    <source>
        <dbReference type="EMBL" id="QMS84359.1"/>
    </source>
</evidence>
<dbReference type="Proteomes" id="UP000514720">
    <property type="component" value="Chromosome"/>
</dbReference>
<dbReference type="AlphaFoldDB" id="A0A7L7KPJ7"/>
<dbReference type="EMBL" id="CP048914">
    <property type="protein sequence ID" value="QMS84359.1"/>
    <property type="molecule type" value="Genomic_DNA"/>
</dbReference>
<feature type="transmembrane region" description="Helical" evidence="1">
    <location>
        <begin position="14"/>
        <end position="33"/>
    </location>
</feature>
<dbReference type="PANTHER" id="PTHR32063">
    <property type="match status" value="1"/>
</dbReference>
<dbReference type="InterPro" id="IPR027463">
    <property type="entry name" value="AcrB_DN_DC_subdom"/>
</dbReference>
<keyword evidence="1" id="KW-1133">Transmembrane helix</keyword>
<evidence type="ECO:0000256" key="1">
    <source>
        <dbReference type="SAM" id="Phobius"/>
    </source>
</evidence>
<dbReference type="PANTHER" id="PTHR32063:SF0">
    <property type="entry name" value="SWARMING MOTILITY PROTEIN SWRC"/>
    <property type="match status" value="1"/>
</dbReference>
<gene>
    <name evidence="2" type="ORF">G4Z02_00905</name>
</gene>
<dbReference type="InterPro" id="IPR001036">
    <property type="entry name" value="Acrflvin-R"/>
</dbReference>